<sequence length="500" mass="56096">MPEPHVASKCEPHRVEGMPQFPNTTMDISTSSHWSLAKSFGPPIAVALGLGLTYRHLHMWRGFVEWFYRLFGSFINGKQKELESRIAELEDRLRKSENEKNALNDDVRKSKADTIRLSNVIQKTNEENTKLKQTLKQEQESKTNAYRSLEKEKKEGEKARGAYQQEVNALKGQLDVRKAEVAEARNELQRSQSKLAEVTTLLETRSRELKGAQVFLTTADAVSGAEVISLIDALNAEILQTSAFISDSFDFARKPEHADEIKEGCARISDLMGPSMTRLLSTVQHTADPLLVQIALQGAIVEFSRWIIMTWDFDGLQAEQQLSEIYNDIRGTETQAISGRWRALTRTHAQKVALREDDLHSTMVTHISDTLVVIMVAAGCTKNYEDTYREFTQKFGERVSNIVKMAVRLNKVIGEEVTSADLWPTHGTAGEKFDDDTMEDFEGQSDQAGKPVLCTTALGLARSERVAVGDTPEFKYTILKKPKIALESVADGLEREEANS</sequence>
<evidence type="ECO:0000256" key="1">
    <source>
        <dbReference type="SAM" id="MobiDB-lite"/>
    </source>
</evidence>
<evidence type="ECO:0000313" key="3">
    <source>
        <dbReference type="Proteomes" id="UP000054217"/>
    </source>
</evidence>
<evidence type="ECO:0000313" key="2">
    <source>
        <dbReference type="EMBL" id="KIO10463.1"/>
    </source>
</evidence>
<dbReference type="STRING" id="870435.A0A0C3JMQ6"/>
<reference evidence="3" key="2">
    <citation type="submission" date="2015-01" db="EMBL/GenBank/DDBJ databases">
        <title>Evolutionary Origins and Diversification of the Mycorrhizal Mutualists.</title>
        <authorList>
            <consortium name="DOE Joint Genome Institute"/>
            <consortium name="Mycorrhizal Genomics Consortium"/>
            <person name="Kohler A."/>
            <person name="Kuo A."/>
            <person name="Nagy L.G."/>
            <person name="Floudas D."/>
            <person name="Copeland A."/>
            <person name="Barry K.W."/>
            <person name="Cichocki N."/>
            <person name="Veneault-Fourrey C."/>
            <person name="LaButti K."/>
            <person name="Lindquist E.A."/>
            <person name="Lipzen A."/>
            <person name="Lundell T."/>
            <person name="Morin E."/>
            <person name="Murat C."/>
            <person name="Riley R."/>
            <person name="Ohm R."/>
            <person name="Sun H."/>
            <person name="Tunlid A."/>
            <person name="Henrissat B."/>
            <person name="Grigoriev I.V."/>
            <person name="Hibbett D.S."/>
            <person name="Martin F."/>
        </authorList>
    </citation>
    <scope>NUCLEOTIDE SEQUENCE [LARGE SCALE GENOMIC DNA]</scope>
    <source>
        <strain evidence="3">Marx 270</strain>
    </source>
</reference>
<dbReference type="AlphaFoldDB" id="A0A0C3JMQ6"/>
<accession>A0A0C3JMQ6</accession>
<keyword evidence="3" id="KW-1185">Reference proteome</keyword>
<dbReference type="EMBL" id="KN831952">
    <property type="protein sequence ID" value="KIO10463.1"/>
    <property type="molecule type" value="Genomic_DNA"/>
</dbReference>
<feature type="region of interest" description="Disordered" evidence="1">
    <location>
        <begin position="135"/>
        <end position="159"/>
    </location>
</feature>
<proteinExistence type="predicted"/>
<protein>
    <submittedName>
        <fullName evidence="2">Uncharacterized protein</fullName>
    </submittedName>
</protein>
<feature type="compositionally biased region" description="Basic and acidic residues" evidence="1">
    <location>
        <begin position="148"/>
        <end position="159"/>
    </location>
</feature>
<dbReference type="OrthoDB" id="3222645at2759"/>
<feature type="region of interest" description="Disordered" evidence="1">
    <location>
        <begin position="1"/>
        <end position="20"/>
    </location>
</feature>
<gene>
    <name evidence="2" type="ORF">M404DRAFT_995657</name>
</gene>
<name>A0A0C3JMQ6_PISTI</name>
<dbReference type="InParanoid" id="A0A0C3JMQ6"/>
<dbReference type="Gene3D" id="1.10.287.1490">
    <property type="match status" value="1"/>
</dbReference>
<feature type="compositionally biased region" description="Basic and acidic residues" evidence="1">
    <location>
        <begin position="1"/>
        <end position="16"/>
    </location>
</feature>
<reference evidence="2 3" key="1">
    <citation type="submission" date="2014-04" db="EMBL/GenBank/DDBJ databases">
        <authorList>
            <consortium name="DOE Joint Genome Institute"/>
            <person name="Kuo A."/>
            <person name="Kohler A."/>
            <person name="Costa M.D."/>
            <person name="Nagy L.G."/>
            <person name="Floudas D."/>
            <person name="Copeland A."/>
            <person name="Barry K.W."/>
            <person name="Cichocki N."/>
            <person name="Veneault-Fourrey C."/>
            <person name="LaButti K."/>
            <person name="Lindquist E.A."/>
            <person name="Lipzen A."/>
            <person name="Lundell T."/>
            <person name="Morin E."/>
            <person name="Murat C."/>
            <person name="Sun H."/>
            <person name="Tunlid A."/>
            <person name="Henrissat B."/>
            <person name="Grigoriev I.V."/>
            <person name="Hibbett D.S."/>
            <person name="Martin F."/>
            <person name="Nordberg H.P."/>
            <person name="Cantor M.N."/>
            <person name="Hua S.X."/>
        </authorList>
    </citation>
    <scope>NUCLEOTIDE SEQUENCE [LARGE SCALE GENOMIC DNA]</scope>
    <source>
        <strain evidence="2 3">Marx 270</strain>
    </source>
</reference>
<dbReference type="Proteomes" id="UP000054217">
    <property type="component" value="Unassembled WGS sequence"/>
</dbReference>
<organism evidence="2 3">
    <name type="scientific">Pisolithus tinctorius Marx 270</name>
    <dbReference type="NCBI Taxonomy" id="870435"/>
    <lineage>
        <taxon>Eukaryota</taxon>
        <taxon>Fungi</taxon>
        <taxon>Dikarya</taxon>
        <taxon>Basidiomycota</taxon>
        <taxon>Agaricomycotina</taxon>
        <taxon>Agaricomycetes</taxon>
        <taxon>Agaricomycetidae</taxon>
        <taxon>Boletales</taxon>
        <taxon>Sclerodermatineae</taxon>
        <taxon>Pisolithaceae</taxon>
        <taxon>Pisolithus</taxon>
    </lineage>
</organism>
<dbReference type="HOGENOM" id="CLU_031481_6_0_1"/>